<feature type="compositionally biased region" description="Basic and acidic residues" evidence="8">
    <location>
        <begin position="216"/>
        <end position="226"/>
    </location>
</feature>
<evidence type="ECO:0000256" key="8">
    <source>
        <dbReference type="SAM" id="MobiDB-lite"/>
    </source>
</evidence>
<evidence type="ECO:0000313" key="10">
    <source>
        <dbReference type="Proteomes" id="UP000789595"/>
    </source>
</evidence>
<comment type="similarity">
    <text evidence="1 7">Belongs to the phosphoglycerate mutase family. BPG-dependent PGAM subfamily.</text>
</comment>
<dbReference type="Gene3D" id="1.25.40.10">
    <property type="entry name" value="Tetratricopeptide repeat domain"/>
    <property type="match status" value="1"/>
</dbReference>
<dbReference type="InterPro" id="IPR001345">
    <property type="entry name" value="PG/BPGM_mutase_AS"/>
</dbReference>
<dbReference type="InterPro" id="IPR029033">
    <property type="entry name" value="His_PPase_superfam"/>
</dbReference>
<feature type="region of interest" description="Disordered" evidence="8">
    <location>
        <begin position="204"/>
        <end position="226"/>
    </location>
</feature>
<evidence type="ECO:0000256" key="5">
    <source>
        <dbReference type="PIRSR" id="PIRSR613078-2"/>
    </source>
</evidence>
<dbReference type="SMART" id="SM00855">
    <property type="entry name" value="PGAM"/>
    <property type="match status" value="1"/>
</dbReference>
<dbReference type="SUPFAM" id="SSF53254">
    <property type="entry name" value="Phosphoglycerate mutase-like"/>
    <property type="match status" value="1"/>
</dbReference>
<dbReference type="PANTHER" id="PTHR11931">
    <property type="entry name" value="PHOSPHOGLYCERATE MUTASE"/>
    <property type="match status" value="1"/>
</dbReference>
<feature type="binding site" evidence="5">
    <location>
        <begin position="134"/>
        <end position="141"/>
    </location>
    <ligand>
        <name>substrate</name>
    </ligand>
</feature>
<dbReference type="CDD" id="cd07067">
    <property type="entry name" value="HP_PGM_like"/>
    <property type="match status" value="1"/>
</dbReference>
<dbReference type="AlphaFoldDB" id="A0A8J2SXA8"/>
<evidence type="ECO:0000256" key="6">
    <source>
        <dbReference type="PIRSR" id="PIRSR613078-3"/>
    </source>
</evidence>
<organism evidence="9 10">
    <name type="scientific">Pelagomonas calceolata</name>
    <dbReference type="NCBI Taxonomy" id="35677"/>
    <lineage>
        <taxon>Eukaryota</taxon>
        <taxon>Sar</taxon>
        <taxon>Stramenopiles</taxon>
        <taxon>Ochrophyta</taxon>
        <taxon>Pelagophyceae</taxon>
        <taxon>Pelagomonadales</taxon>
        <taxon>Pelagomonadaceae</taxon>
        <taxon>Pelagomonas</taxon>
    </lineage>
</organism>
<dbReference type="NCBIfam" id="TIGR01258">
    <property type="entry name" value="pgm_1"/>
    <property type="match status" value="1"/>
</dbReference>
<keyword evidence="2 7" id="KW-0324">Glycolysis</keyword>
<feature type="binding site" evidence="5">
    <location>
        <begin position="235"/>
        <end position="238"/>
    </location>
    <ligand>
        <name>substrate</name>
    </ligand>
</feature>
<evidence type="ECO:0000256" key="1">
    <source>
        <dbReference type="ARBA" id="ARBA00006717"/>
    </source>
</evidence>
<dbReference type="EMBL" id="CAKKNE010000005">
    <property type="protein sequence ID" value="CAH0377916.1"/>
    <property type="molecule type" value="Genomic_DNA"/>
</dbReference>
<dbReference type="InterPro" id="IPR013078">
    <property type="entry name" value="His_Pase_superF_clade-1"/>
</dbReference>
<evidence type="ECO:0000313" key="9">
    <source>
        <dbReference type="EMBL" id="CAH0377916.1"/>
    </source>
</evidence>
<dbReference type="Gene3D" id="3.40.50.1240">
    <property type="entry name" value="Phosphoglycerate mutase-like"/>
    <property type="match status" value="1"/>
</dbReference>
<feature type="active site" description="Tele-phosphohistidine intermediate" evidence="4">
    <location>
        <position position="135"/>
    </location>
</feature>
<proteinExistence type="inferred from homology"/>
<dbReference type="Pfam" id="PF00300">
    <property type="entry name" value="His_Phos_1"/>
    <property type="match status" value="1"/>
</dbReference>
<reference evidence="9" key="1">
    <citation type="submission" date="2021-11" db="EMBL/GenBank/DDBJ databases">
        <authorList>
            <consortium name="Genoscope - CEA"/>
            <person name="William W."/>
        </authorList>
    </citation>
    <scope>NUCLEOTIDE SEQUENCE</scope>
</reference>
<dbReference type="GO" id="GO:0004619">
    <property type="term" value="F:phosphoglycerate mutase activity"/>
    <property type="evidence" value="ECO:0007669"/>
    <property type="project" value="UniProtKB-EC"/>
</dbReference>
<comment type="catalytic activity">
    <reaction evidence="7">
        <text>(2R)-2-phosphoglycerate = (2R)-3-phosphoglycerate</text>
        <dbReference type="Rhea" id="RHEA:15901"/>
        <dbReference type="ChEBI" id="CHEBI:58272"/>
        <dbReference type="ChEBI" id="CHEBI:58289"/>
        <dbReference type="EC" id="5.4.2.11"/>
    </reaction>
</comment>
<dbReference type="OrthoDB" id="4818801at2759"/>
<feature type="compositionally biased region" description="Acidic residues" evidence="8">
    <location>
        <begin position="78"/>
        <end position="89"/>
    </location>
</feature>
<dbReference type="HAMAP" id="MF_01039">
    <property type="entry name" value="PGAM_GpmA"/>
    <property type="match status" value="1"/>
</dbReference>
<dbReference type="InterPro" id="IPR005952">
    <property type="entry name" value="Phosphogly_mut1"/>
</dbReference>
<feature type="binding site" evidence="5">
    <location>
        <begin position="147"/>
        <end position="148"/>
    </location>
    <ligand>
        <name>substrate</name>
    </ligand>
</feature>
<gene>
    <name evidence="9" type="ORF">PECAL_5P24360</name>
</gene>
<evidence type="ECO:0000256" key="7">
    <source>
        <dbReference type="RuleBase" id="RU004511"/>
    </source>
</evidence>
<dbReference type="InterPro" id="IPR011990">
    <property type="entry name" value="TPR-like_helical_dom_sf"/>
</dbReference>
<feature type="binding site" evidence="5">
    <location>
        <position position="187"/>
    </location>
    <ligand>
        <name>substrate</name>
    </ligand>
</feature>
<sequence>MAAYTTTQSSPGLLDTLRNTWGSRGNAKPALGLDLERSFEELQTQRPKKGFLRSVVASFCLAPAVHGERTNPKLTDGLTDDEEDADSEATTEVAPPLSLRYTGLGQPWNMKREEAFRARLDKCRRSGAVLVLLRHGESDWNAKDQFTGWADVGMTDEGRKQAVNAGHRLAASGVRRFDDLHSSALKRTVDTLSVVLEALSGASLPKGPRGTVSRSEMPRGTRDQSTHCRAWQLNERHYGALTGVNKNDAREQYGEAQVKAWRRSWACSPPPMSDDHPCYAALQSAYRDAGGDPDELPRSESLSACEKRTTAYYENVIRPQLERGRSVLVAAHNNVIRTLMHHLDRRGFGEVDQGLVAELSALDIPYATPLVYTFSRDGGRLAPFADNAGHGAIRGTFLTTSSSRHAPSFAFTSSKTRRWTQPSRRGRRVPGGAGVSGRVAETAVGDAAYAGTLGDLRRFEEAKSLMLQSIPVARRVFGDNDETTLKMRTIYAEALYRDDVATLDDLREAVRTLEDTARIARRVLGGAHPVTMGIESELQKSRAALGGSSKGSN</sequence>
<feature type="region of interest" description="Disordered" evidence="8">
    <location>
        <begin position="1"/>
        <end position="21"/>
    </location>
</feature>
<evidence type="ECO:0000256" key="3">
    <source>
        <dbReference type="ARBA" id="ARBA00023235"/>
    </source>
</evidence>
<feature type="site" description="Transition state stabilizer" evidence="6">
    <location>
        <position position="332"/>
    </location>
</feature>
<keyword evidence="10" id="KW-1185">Reference proteome</keyword>
<feature type="region of interest" description="Disordered" evidence="8">
    <location>
        <begin position="70"/>
        <end position="92"/>
    </location>
</feature>
<dbReference type="GO" id="GO:0006096">
    <property type="term" value="P:glycolytic process"/>
    <property type="evidence" value="ECO:0007669"/>
    <property type="project" value="UniProtKB-KW"/>
</dbReference>
<evidence type="ECO:0000256" key="4">
    <source>
        <dbReference type="PIRSR" id="PIRSR613078-1"/>
    </source>
</evidence>
<dbReference type="PROSITE" id="PS00175">
    <property type="entry name" value="PG_MUTASE"/>
    <property type="match status" value="1"/>
</dbReference>
<dbReference type="EC" id="5.4.2.11" evidence="7"/>
<feature type="active site" description="Proton donor/acceptor" evidence="4">
    <location>
        <position position="235"/>
    </location>
</feature>
<dbReference type="Pfam" id="PF13374">
    <property type="entry name" value="TPR_10"/>
    <property type="match status" value="1"/>
</dbReference>
<keyword evidence="3 7" id="KW-0413">Isomerase</keyword>
<feature type="binding site" evidence="5">
    <location>
        <position position="246"/>
    </location>
    <ligand>
        <name>substrate</name>
    </ligand>
</feature>
<dbReference type="Proteomes" id="UP000789595">
    <property type="component" value="Unassembled WGS sequence"/>
</dbReference>
<accession>A0A8J2SXA8</accession>
<comment type="caution">
    <text evidence="9">The sequence shown here is derived from an EMBL/GenBank/DDBJ whole genome shotgun (WGS) entry which is preliminary data.</text>
</comment>
<feature type="binding site" evidence="5">
    <location>
        <begin position="262"/>
        <end position="263"/>
    </location>
    <ligand>
        <name>substrate</name>
    </ligand>
</feature>
<name>A0A8J2SXA8_9STRA</name>
<protein>
    <recommendedName>
        <fullName evidence="7">Phosphoglycerate mutase</fullName>
        <ecNumber evidence="7">5.4.2.11</ecNumber>
    </recommendedName>
</protein>
<evidence type="ECO:0000256" key="2">
    <source>
        <dbReference type="ARBA" id="ARBA00023152"/>
    </source>
</evidence>